<sequence length="89" mass="10255">MKDKYPFENGYNQGYDKGFTRGFELGMFGLINKNISVRYGFTPLPIRMIFTTIFNFKSFTHTFLATSGSGTNRFTACRTRLFHFLGNQA</sequence>
<reference evidence="1" key="1">
    <citation type="journal article" date="2014" name="Front. Microbiol.">
        <title>High frequency of phylogenetically diverse reductive dehalogenase-homologous genes in deep subseafloor sedimentary metagenomes.</title>
        <authorList>
            <person name="Kawai M."/>
            <person name="Futagami T."/>
            <person name="Toyoda A."/>
            <person name="Takaki Y."/>
            <person name="Nishi S."/>
            <person name="Hori S."/>
            <person name="Arai W."/>
            <person name="Tsubouchi T."/>
            <person name="Morono Y."/>
            <person name="Uchiyama I."/>
            <person name="Ito T."/>
            <person name="Fujiyama A."/>
            <person name="Inagaki F."/>
            <person name="Takami H."/>
        </authorList>
    </citation>
    <scope>NUCLEOTIDE SEQUENCE</scope>
    <source>
        <strain evidence="1">Expedition CK06-06</strain>
    </source>
</reference>
<name>X0Z087_9ZZZZ</name>
<protein>
    <submittedName>
        <fullName evidence="1">Uncharacterized protein</fullName>
    </submittedName>
</protein>
<evidence type="ECO:0000313" key="1">
    <source>
        <dbReference type="EMBL" id="GAG62429.1"/>
    </source>
</evidence>
<organism evidence="1">
    <name type="scientific">marine sediment metagenome</name>
    <dbReference type="NCBI Taxonomy" id="412755"/>
    <lineage>
        <taxon>unclassified sequences</taxon>
        <taxon>metagenomes</taxon>
        <taxon>ecological metagenomes</taxon>
    </lineage>
</organism>
<dbReference type="EMBL" id="BART01006377">
    <property type="protein sequence ID" value="GAG62429.1"/>
    <property type="molecule type" value="Genomic_DNA"/>
</dbReference>
<gene>
    <name evidence="1" type="ORF">S01H4_14540</name>
</gene>
<comment type="caution">
    <text evidence="1">The sequence shown here is derived from an EMBL/GenBank/DDBJ whole genome shotgun (WGS) entry which is preliminary data.</text>
</comment>
<dbReference type="AlphaFoldDB" id="X0Z087"/>
<proteinExistence type="predicted"/>
<accession>X0Z087</accession>